<evidence type="ECO:0000313" key="1">
    <source>
        <dbReference type="EMBL" id="VDK79496.1"/>
    </source>
</evidence>
<reference evidence="1 2" key="2">
    <citation type="submission" date="2018-08" db="EMBL/GenBank/DDBJ databases">
        <authorList>
            <person name="Laetsch R D."/>
            <person name="Stevens L."/>
            <person name="Kumar S."/>
            <person name="Blaxter L. M."/>
        </authorList>
    </citation>
    <scope>NUCLEOTIDE SEQUENCE [LARGE SCALE GENOMIC DNA]</scope>
</reference>
<organism evidence="3">
    <name type="scientific">Onchocerca ochengi</name>
    <name type="common">Filarial nematode worm</name>
    <dbReference type="NCBI Taxonomy" id="42157"/>
    <lineage>
        <taxon>Eukaryota</taxon>
        <taxon>Metazoa</taxon>
        <taxon>Ecdysozoa</taxon>
        <taxon>Nematoda</taxon>
        <taxon>Chromadorea</taxon>
        <taxon>Rhabditida</taxon>
        <taxon>Spirurina</taxon>
        <taxon>Spiruromorpha</taxon>
        <taxon>Filarioidea</taxon>
        <taxon>Onchocercidae</taxon>
        <taxon>Onchocerca</taxon>
    </lineage>
</organism>
<reference evidence="3" key="1">
    <citation type="submission" date="2016-06" db="UniProtKB">
        <authorList>
            <consortium name="WormBaseParasite"/>
        </authorList>
    </citation>
    <scope>IDENTIFICATION</scope>
</reference>
<accession>A0A182ECK6</accession>
<dbReference type="AlphaFoldDB" id="A0A182ECK6"/>
<dbReference type="EMBL" id="UYRW01001642">
    <property type="protein sequence ID" value="VDK79496.1"/>
    <property type="molecule type" value="Genomic_DNA"/>
</dbReference>
<dbReference type="WBParaSite" id="nOo.2.0.1.t05800-RA">
    <property type="protein sequence ID" value="nOo.2.0.1.t05800-RA"/>
    <property type="gene ID" value="nOo.2.0.1.g05800"/>
</dbReference>
<evidence type="ECO:0000313" key="3">
    <source>
        <dbReference type="WBParaSite" id="nOo.2.0.1.t05800-RA"/>
    </source>
</evidence>
<dbReference type="Proteomes" id="UP000271087">
    <property type="component" value="Unassembled WGS sequence"/>
</dbReference>
<keyword evidence="2" id="KW-1185">Reference proteome</keyword>
<name>A0A182ECK6_ONCOC</name>
<gene>
    <name evidence="1" type="ORF">NOO_LOCUS5800</name>
</gene>
<sequence>MVANLPPSSADLVLYKGYPSFPVTMLDTSAREYRLEHFPSCMVNFDSMYRK</sequence>
<dbReference type="OrthoDB" id="10130242at2759"/>
<proteinExistence type="predicted"/>
<evidence type="ECO:0000313" key="2">
    <source>
        <dbReference type="Proteomes" id="UP000271087"/>
    </source>
</evidence>
<protein>
    <submittedName>
        <fullName evidence="1 3">Uncharacterized protein</fullName>
    </submittedName>
</protein>